<dbReference type="GeneID" id="115883311"/>
<feature type="transmembrane region" description="Helical" evidence="1">
    <location>
        <begin position="183"/>
        <end position="200"/>
    </location>
</feature>
<feature type="transmembrane region" description="Helical" evidence="1">
    <location>
        <begin position="109"/>
        <end position="125"/>
    </location>
</feature>
<name>A0A6J2Y1D9_SITOR</name>
<keyword evidence="1" id="KW-1133">Transmembrane helix</keyword>
<dbReference type="RefSeq" id="XP_030757517.1">
    <property type="nucleotide sequence ID" value="XM_030901657.1"/>
</dbReference>
<evidence type="ECO:0000256" key="1">
    <source>
        <dbReference type="SAM" id="Phobius"/>
    </source>
</evidence>
<dbReference type="OrthoDB" id="6745314at2759"/>
<accession>A0A6J2Y1D9</accession>
<keyword evidence="1" id="KW-0812">Transmembrane</keyword>
<keyword evidence="2" id="KW-1185">Reference proteome</keyword>
<evidence type="ECO:0000313" key="3">
    <source>
        <dbReference type="RefSeq" id="XP_030757517.1"/>
    </source>
</evidence>
<reference evidence="3" key="1">
    <citation type="submission" date="2025-08" db="UniProtKB">
        <authorList>
            <consortium name="RefSeq"/>
        </authorList>
    </citation>
    <scope>IDENTIFICATION</scope>
    <source>
        <tissue evidence="3">Gonads</tissue>
    </source>
</reference>
<gene>
    <name evidence="3" type="primary">LOC115883311</name>
</gene>
<dbReference type="KEGG" id="soy:115883311"/>
<feature type="transmembrane region" description="Helical" evidence="1">
    <location>
        <begin position="155"/>
        <end position="171"/>
    </location>
</feature>
<proteinExistence type="predicted"/>
<sequence>MEFLRRLQSNPKFPAIIATLSYSLLTLCSAGGLLYYYTQIVNNEFNHWPLIAYLLMLANGLTGYTEFFDEDSFCPLRDLLDYCQVVLVLPCYAAELWTKSEMGPAEVAYVHAGLGFLAAAMFVVTEFRRQDLTDLAIFTNGFSTFGVGILSKNPLAFLAGLCFFLGYYWYKRSEDQCCLAPQDKFNFIMALFAIISVLSFDQNVVESIQSLIPEGLFASESESSPWSLNK</sequence>
<evidence type="ECO:0000313" key="2">
    <source>
        <dbReference type="Proteomes" id="UP000504635"/>
    </source>
</evidence>
<organism evidence="2 3">
    <name type="scientific">Sitophilus oryzae</name>
    <name type="common">Rice weevil</name>
    <name type="synonym">Curculio oryzae</name>
    <dbReference type="NCBI Taxonomy" id="7048"/>
    <lineage>
        <taxon>Eukaryota</taxon>
        <taxon>Metazoa</taxon>
        <taxon>Ecdysozoa</taxon>
        <taxon>Arthropoda</taxon>
        <taxon>Hexapoda</taxon>
        <taxon>Insecta</taxon>
        <taxon>Pterygota</taxon>
        <taxon>Neoptera</taxon>
        <taxon>Endopterygota</taxon>
        <taxon>Coleoptera</taxon>
        <taxon>Polyphaga</taxon>
        <taxon>Cucujiformia</taxon>
        <taxon>Curculionidae</taxon>
        <taxon>Dryophthorinae</taxon>
        <taxon>Sitophilus</taxon>
    </lineage>
</organism>
<keyword evidence="1" id="KW-0472">Membrane</keyword>
<protein>
    <submittedName>
        <fullName evidence="3">Uncharacterized protein LOC115883311</fullName>
    </submittedName>
</protein>
<dbReference type="InParanoid" id="A0A6J2Y1D9"/>
<feature type="transmembrane region" description="Helical" evidence="1">
    <location>
        <begin position="12"/>
        <end position="38"/>
    </location>
</feature>
<dbReference type="Proteomes" id="UP000504635">
    <property type="component" value="Unplaced"/>
</dbReference>
<dbReference type="AlphaFoldDB" id="A0A6J2Y1D9"/>
<feature type="transmembrane region" description="Helical" evidence="1">
    <location>
        <begin position="50"/>
        <end position="67"/>
    </location>
</feature>